<protein>
    <submittedName>
        <fullName evidence="1">F18L15.150</fullName>
    </submittedName>
</protein>
<name>Q9FPH7_ARATH</name>
<sequence>MASVLQERMETLLAVSHRIRRYRRSHHQAHRWTH</sequence>
<evidence type="ECO:0000313" key="1">
    <source>
        <dbReference type="EMBL" id="AAG40374.1"/>
    </source>
</evidence>
<accession>Q9FPH7</accession>
<reference evidence="1" key="1">
    <citation type="submission" date="2000-11" db="EMBL/GenBank/DDBJ databases">
        <title>Full length cDNA sequence of Arabidopsis thaliana.</title>
        <authorList>
            <person name="Chao Q."/>
            <person name="Brooks S."/>
            <person name="Chen H."/>
            <person name="Johnson-Hopson C."/>
            <person name="Khan S."/>
            <person name="Shinn P."/>
            <person name="Ecker J."/>
        </authorList>
    </citation>
    <scope>NUCLEOTIDE SEQUENCE</scope>
</reference>
<organism evidence="1">
    <name type="scientific">Arabidopsis thaliana</name>
    <name type="common">Mouse-ear cress</name>
    <dbReference type="NCBI Taxonomy" id="3702"/>
    <lineage>
        <taxon>Eukaryota</taxon>
        <taxon>Viridiplantae</taxon>
        <taxon>Streptophyta</taxon>
        <taxon>Embryophyta</taxon>
        <taxon>Tracheophyta</taxon>
        <taxon>Spermatophyta</taxon>
        <taxon>Magnoliopsida</taxon>
        <taxon>eudicotyledons</taxon>
        <taxon>Gunneridae</taxon>
        <taxon>Pentapetalae</taxon>
        <taxon>rosids</taxon>
        <taxon>malvids</taxon>
        <taxon>Brassicales</taxon>
        <taxon>Brassicaceae</taxon>
        <taxon>Camelineae</taxon>
        <taxon>Arabidopsis</taxon>
    </lineage>
</organism>
<proteinExistence type="evidence at transcript level"/>
<dbReference type="AlphaFoldDB" id="Q9FPH7"/>
<dbReference type="EMBL" id="AF325022">
    <property type="protein sequence ID" value="AAG40374.1"/>
    <property type="molecule type" value="mRNA"/>
</dbReference>